<dbReference type="PANTHER" id="PTHR34982">
    <property type="entry name" value="YOP PROTEINS TRANSLOCATION PROTEIN L"/>
    <property type="match status" value="1"/>
</dbReference>
<gene>
    <name evidence="10" type="ORF">RQP53_16845</name>
</gene>
<dbReference type="InterPro" id="IPR051472">
    <property type="entry name" value="T3SS_Stator/FliH"/>
</dbReference>
<sequence>MSGYLLWRARPEAALGLVSDQRVVPAADAPALLQAQALLARVDQLLSETEAQCQVLRDAAREQGLREGLAEAEARLQARLDEAQATQLAQLAAANQQLRQQWQQSLAELALAIHNKLMGELPAQEQLARLALQAARELLPARCWRLAVSPAQLAGLREALQALDPQNRAGLQDTELIADPALPALGCRLLTDLGSADASLETQLQRIASAWGLTR</sequence>
<evidence type="ECO:0000256" key="3">
    <source>
        <dbReference type="ARBA" id="ARBA00016507"/>
    </source>
</evidence>
<feature type="domain" description="Flagellar assembly protein FliH/Type III secretion system HrpE" evidence="9">
    <location>
        <begin position="87"/>
        <end position="207"/>
    </location>
</feature>
<comment type="caution">
    <text evidence="10">The sequence shown here is derived from an EMBL/GenBank/DDBJ whole genome shotgun (WGS) entry which is preliminary data.</text>
</comment>
<name>A0ABU3PEB3_9BURK</name>
<evidence type="ECO:0000256" key="6">
    <source>
        <dbReference type="ARBA" id="ARBA00022927"/>
    </source>
</evidence>
<evidence type="ECO:0000313" key="11">
    <source>
        <dbReference type="Proteomes" id="UP001246372"/>
    </source>
</evidence>
<evidence type="ECO:0000256" key="5">
    <source>
        <dbReference type="ARBA" id="ARBA00022795"/>
    </source>
</evidence>
<evidence type="ECO:0000256" key="2">
    <source>
        <dbReference type="ARBA" id="ARBA00006602"/>
    </source>
</evidence>
<keyword evidence="4" id="KW-0813">Transport</keyword>
<keyword evidence="5" id="KW-1005">Bacterial flagellum biogenesis</keyword>
<proteinExistence type="inferred from homology"/>
<keyword evidence="8" id="KW-0175">Coiled coil</keyword>
<dbReference type="RefSeq" id="WP_315651833.1">
    <property type="nucleotide sequence ID" value="NZ_JAVXZY010000007.1"/>
</dbReference>
<evidence type="ECO:0000313" key="10">
    <source>
        <dbReference type="EMBL" id="MDT9000947.1"/>
    </source>
</evidence>
<evidence type="ECO:0000256" key="8">
    <source>
        <dbReference type="SAM" id="Coils"/>
    </source>
</evidence>
<comment type="similarity">
    <text evidence="2">Belongs to the FliH family.</text>
</comment>
<feature type="coiled-coil region" evidence="8">
    <location>
        <begin position="32"/>
        <end position="86"/>
    </location>
</feature>
<accession>A0ABU3PEB3</accession>
<comment type="function">
    <text evidence="1">Needed for flagellar regrowth and assembly.</text>
</comment>
<evidence type="ECO:0000256" key="4">
    <source>
        <dbReference type="ARBA" id="ARBA00022448"/>
    </source>
</evidence>
<dbReference type="Pfam" id="PF02108">
    <property type="entry name" value="FliH"/>
    <property type="match status" value="1"/>
</dbReference>
<evidence type="ECO:0000256" key="7">
    <source>
        <dbReference type="ARBA" id="ARBA00023225"/>
    </source>
</evidence>
<reference evidence="10" key="1">
    <citation type="submission" date="2023-09" db="EMBL/GenBank/DDBJ databases">
        <title>Paucibacter sp. APW11 Genome sequencing and assembly.</title>
        <authorList>
            <person name="Kim I."/>
        </authorList>
    </citation>
    <scope>NUCLEOTIDE SEQUENCE</scope>
    <source>
        <strain evidence="10">APW11</strain>
    </source>
</reference>
<evidence type="ECO:0000259" key="9">
    <source>
        <dbReference type="Pfam" id="PF02108"/>
    </source>
</evidence>
<dbReference type="PANTHER" id="PTHR34982:SF1">
    <property type="entry name" value="FLAGELLAR ASSEMBLY PROTEIN FLIH"/>
    <property type="match status" value="1"/>
</dbReference>
<evidence type="ECO:0000256" key="1">
    <source>
        <dbReference type="ARBA" id="ARBA00003041"/>
    </source>
</evidence>
<dbReference type="InterPro" id="IPR018035">
    <property type="entry name" value="Flagellar_FliH/T3SS_HrpE"/>
</dbReference>
<keyword evidence="11" id="KW-1185">Reference proteome</keyword>
<keyword evidence="7" id="KW-1006">Bacterial flagellum protein export</keyword>
<organism evidence="10 11">
    <name type="scientific">Roseateles aquae</name>
    <dbReference type="NCBI Taxonomy" id="3077235"/>
    <lineage>
        <taxon>Bacteria</taxon>
        <taxon>Pseudomonadati</taxon>
        <taxon>Pseudomonadota</taxon>
        <taxon>Betaproteobacteria</taxon>
        <taxon>Burkholderiales</taxon>
        <taxon>Sphaerotilaceae</taxon>
        <taxon>Roseateles</taxon>
    </lineage>
</organism>
<protein>
    <recommendedName>
        <fullName evidence="3">Flagellar assembly protein FliH</fullName>
    </recommendedName>
</protein>
<dbReference type="EMBL" id="JAVXZY010000007">
    <property type="protein sequence ID" value="MDT9000947.1"/>
    <property type="molecule type" value="Genomic_DNA"/>
</dbReference>
<dbReference type="Proteomes" id="UP001246372">
    <property type="component" value="Unassembled WGS sequence"/>
</dbReference>
<keyword evidence="6" id="KW-0653">Protein transport</keyword>